<evidence type="ECO:0000313" key="2">
    <source>
        <dbReference type="Proteomes" id="UP001497512"/>
    </source>
</evidence>
<protein>
    <submittedName>
        <fullName evidence="1">Uncharacterized protein</fullName>
    </submittedName>
</protein>
<sequence length="174" mass="19653">MLMKAGAHITLGIEHSIPDLEKAFLNGVVSIPDLQVVGDDGVPREQVELHLKEHFINDVKESAEQWLVDFPRGKDIAKLFGFGRVWQAYRPLGLAKEARFALLKIFGVFPREPYGYGATMAQVNVLELETWVLLDEDLHPSIEEFQKRLQAQWVEVIMDSLLSITTAAQALQNE</sequence>
<keyword evidence="2" id="KW-1185">Reference proteome</keyword>
<evidence type="ECO:0000313" key="1">
    <source>
        <dbReference type="EMBL" id="CAK9214025.1"/>
    </source>
</evidence>
<reference evidence="1" key="1">
    <citation type="submission" date="2024-02" db="EMBL/GenBank/DDBJ databases">
        <authorList>
            <consortium name="ELIXIR-Norway"/>
            <consortium name="Elixir Norway"/>
        </authorList>
    </citation>
    <scope>NUCLEOTIDE SEQUENCE</scope>
</reference>
<dbReference type="Proteomes" id="UP001497512">
    <property type="component" value="Chromosome 2"/>
</dbReference>
<organism evidence="1 2">
    <name type="scientific">Sphagnum troendelagicum</name>
    <dbReference type="NCBI Taxonomy" id="128251"/>
    <lineage>
        <taxon>Eukaryota</taxon>
        <taxon>Viridiplantae</taxon>
        <taxon>Streptophyta</taxon>
        <taxon>Embryophyta</taxon>
        <taxon>Bryophyta</taxon>
        <taxon>Sphagnophytina</taxon>
        <taxon>Sphagnopsida</taxon>
        <taxon>Sphagnales</taxon>
        <taxon>Sphagnaceae</taxon>
        <taxon>Sphagnum</taxon>
    </lineage>
</organism>
<name>A0ABP0U6E0_9BRYO</name>
<gene>
    <name evidence="1" type="ORF">CSSPTR1EN2_LOCUS12025</name>
</gene>
<proteinExistence type="predicted"/>
<accession>A0ABP0U6E0</accession>
<dbReference type="EMBL" id="OZ019894">
    <property type="protein sequence ID" value="CAK9214025.1"/>
    <property type="molecule type" value="Genomic_DNA"/>
</dbReference>